<dbReference type="GO" id="GO:0004190">
    <property type="term" value="F:aspartic-type endopeptidase activity"/>
    <property type="evidence" value="ECO:0007669"/>
    <property type="project" value="UniProtKB-KW"/>
</dbReference>
<dbReference type="Pfam" id="PF03144">
    <property type="entry name" value="GTP_EFTU_D2"/>
    <property type="match status" value="1"/>
</dbReference>
<comment type="function">
    <text evidence="15">Mitochondrial GTPase that catalyzes the GTP-dependent ribosomal translocation step during translation elongation. During this step, the ribosome changes from the pre-translocational (PRE) to the post-translocational (POST) state as the newly formed A-site-bound peptidyl-tRNA and P-site-bound deacylated tRNA move to the P and E sites, respectively. Catalyzes the coordinated movement of the two tRNA molecules, the mRNA and conformational changes in the ribosome.</text>
</comment>
<feature type="compositionally biased region" description="Polar residues" evidence="18">
    <location>
        <begin position="429"/>
        <end position="446"/>
    </location>
</feature>
<dbReference type="InterPro" id="IPR005225">
    <property type="entry name" value="Small_GTP-bd"/>
</dbReference>
<keyword evidence="11" id="KW-0809">Transit peptide</keyword>
<dbReference type="Gene3D" id="3.40.50.300">
    <property type="entry name" value="P-loop containing nucleotide triphosphate hydrolases"/>
    <property type="match status" value="1"/>
</dbReference>
<keyword evidence="9 17" id="KW-0378">Hydrolase</keyword>
<dbReference type="Pfam" id="PF00009">
    <property type="entry name" value="GTP_EFTU"/>
    <property type="match status" value="1"/>
</dbReference>
<dbReference type="GO" id="GO:0003924">
    <property type="term" value="F:GTPase activity"/>
    <property type="evidence" value="ECO:0007669"/>
    <property type="project" value="UniProtKB-UniRule"/>
</dbReference>
<keyword evidence="8 15" id="KW-0251">Elongation factor</keyword>
<dbReference type="GO" id="GO:0005525">
    <property type="term" value="F:GTP binding"/>
    <property type="evidence" value="ECO:0007669"/>
    <property type="project" value="UniProtKB-UniRule"/>
</dbReference>
<evidence type="ECO:0000256" key="15">
    <source>
        <dbReference type="HAMAP-Rule" id="MF_03061"/>
    </source>
</evidence>
<keyword evidence="7 17" id="KW-0064">Aspartyl protease</keyword>
<keyword evidence="5" id="KW-0732">Signal</keyword>
<sequence>MKWSIAGAAGSLSAAVVLAGAGNGVVLWDIQKRHVAQDASKLQRRGSTYEEIISNEEARGGYFATCRLGTPSQSLTLQLDTGSSDIWVPDSSAAVCRETETDSGGCSLGTFNPNKSSTFDVVGPGEFDISYVDGSSSKGDYFTDDFEIGGATVQNMTMGLGITTDITYGLVGVGYAMNEAVVGNTQSTSSAYPNLPVNMMDEGLINTIAYSLWLNDLDSSAGSILFGGIDTEKYVGHLTSIKIYPTNKVFTSFLVAMTSLEASSPSGSDNLTSRAFPIPAVLDSGTTLSYLPTDLAKEVWKEVGAIYSQQFQLAVIPCDMANSKGYFTFGFAGPDGPRIKVRMDELVLDLTSGRPPTFKTGIYAGQDACEFGIQNFTSPPYLLGDTFLRSAYVVYDLVNNEIGIAQTDFNSTKSNIIAFASKGAQIPTATTAPNQNEATQRPSATSPAYDASAGFTNGSATDNPAPGMPTALEASQIFVLGISISFAMRVIRAVAALNSGRTVGSRHGVRYFGLGCRAAINTTSSRVAPALPTPLGNRRRFSITNYRAAAISAAEDALRQAKELAAKMSPEAAAARMTPEEIKRLSQVRNIGIAAHIDSGKTTVTERILYYTGRVKAIHEVRGRDGVGAKMDSMELERERGITIQSAATFADWIKKEDDKDETYHINLIDTPGHIDFTIEVERAMRVLDGAVMVLCAVSGVQSQTITVDRQMKRYDVPRISFVNKMDRMGANPFKAVEQINNKLKIPAAAIQIPIGVEKEFEGVVDLIEMRAIRNDGQRGINVKVSKEIPAELKELAEQKRQELIEKLADVDDEMAEMFLDEKAPTNLQIKAAIRRATIARRFTPVLMGSALADKAVQPMLDAVCDYLPNPSNIANMALDLSKGEAPVELVPYNSMPFVGLAFKLEENPYGQVTYLRVYQGSLKKGTYLFNSRTNKKVRIPRIVRMHSNEMEDVAEIGAGEICAVFGVECASGDTFTDGRLPYGMSSMFVPDAVMSLSIKPKRSSDADGFSKAMNRFMREDPTFRLHVDDESEETIISGMGELHLDIYVERLRREYKVDCETGQPRVAYRETINTRTEFDYLLKRQSGGPGDYARVIGWIGPNEENREDNKFETKVVGGTIPDKFLSACGKGFEEVCQRGPLLGHKVIGAHMVVTDGATHVTDSSDYAFNLATQMAFKKAFDDAGGQVLEPLMKTTITAPVEFQGNILMLMNKRGTIVDTEVGADDFTMVADCSLNAMFGFSSHLRAATQGKGEFSMEFSHYAPAPPHLQKELVAKYQKELEAKRNK</sequence>
<dbReference type="FunFam" id="3.30.70.240:FF:000015">
    <property type="entry name" value="Elongation factor G, mitochondrial"/>
    <property type="match status" value="1"/>
</dbReference>
<dbReference type="InterPro" id="IPR047872">
    <property type="entry name" value="EFG_IV"/>
</dbReference>
<feature type="binding site" evidence="15">
    <location>
        <begin position="724"/>
        <end position="727"/>
    </location>
    <ligand>
        <name>GTP</name>
        <dbReference type="ChEBI" id="CHEBI:37565"/>
    </ligand>
</feature>
<dbReference type="SUPFAM" id="SSF50630">
    <property type="entry name" value="Acid proteases"/>
    <property type="match status" value="1"/>
</dbReference>
<feature type="region of interest" description="Disordered" evidence="18">
    <location>
        <begin position="429"/>
        <end position="463"/>
    </location>
</feature>
<dbReference type="Pfam" id="PF14492">
    <property type="entry name" value="EFG_III"/>
    <property type="match status" value="1"/>
</dbReference>
<dbReference type="InterPro" id="IPR009000">
    <property type="entry name" value="Transl_B-barrel_sf"/>
</dbReference>
<dbReference type="InterPro" id="IPR014721">
    <property type="entry name" value="Ribsml_uS5_D2-typ_fold_subgr"/>
</dbReference>
<dbReference type="InterPro" id="IPR035647">
    <property type="entry name" value="EFG_III/V"/>
</dbReference>
<dbReference type="FunFam" id="3.40.50.300:FF:000558">
    <property type="entry name" value="Elongation factor G, mitochondrial"/>
    <property type="match status" value="1"/>
</dbReference>
<comment type="pathway">
    <text evidence="15">Protein biosynthesis; polypeptide chain elongation.</text>
</comment>
<dbReference type="InterPro" id="IPR041095">
    <property type="entry name" value="EFG_II"/>
</dbReference>
<evidence type="ECO:0000256" key="6">
    <source>
        <dbReference type="ARBA" id="ARBA00022741"/>
    </source>
</evidence>
<dbReference type="Gene3D" id="2.40.30.10">
    <property type="entry name" value="Translation factors"/>
    <property type="match status" value="1"/>
</dbReference>
<dbReference type="Pfam" id="PF03764">
    <property type="entry name" value="EFG_IV"/>
    <property type="match status" value="1"/>
</dbReference>
<evidence type="ECO:0000256" key="5">
    <source>
        <dbReference type="ARBA" id="ARBA00022729"/>
    </source>
</evidence>
<dbReference type="CDD" id="cd04091">
    <property type="entry name" value="mtEFG1_II_like"/>
    <property type="match status" value="1"/>
</dbReference>
<comment type="similarity">
    <text evidence="3 17">Belongs to the peptidase A1 family.</text>
</comment>
<gene>
    <name evidence="15" type="primary">MEF1</name>
    <name evidence="21" type="ORF">B0T24DRAFT_645079</name>
</gene>
<dbReference type="FunFam" id="3.30.70.870:FF:000001">
    <property type="entry name" value="Elongation factor G"/>
    <property type="match status" value="1"/>
</dbReference>
<dbReference type="InterPro" id="IPR004161">
    <property type="entry name" value="EFTu-like_2"/>
</dbReference>
<dbReference type="InterPro" id="IPR027417">
    <property type="entry name" value="P-loop_NTPase"/>
</dbReference>
<dbReference type="HAMAP" id="MF_00054_B">
    <property type="entry name" value="EF_G_EF_2_B"/>
    <property type="match status" value="1"/>
</dbReference>
<evidence type="ECO:0000256" key="7">
    <source>
        <dbReference type="ARBA" id="ARBA00022750"/>
    </source>
</evidence>
<keyword evidence="10 15" id="KW-0648">Protein biosynthesis</keyword>
<evidence type="ECO:0000256" key="8">
    <source>
        <dbReference type="ARBA" id="ARBA00022768"/>
    </source>
</evidence>
<dbReference type="SMART" id="SM00889">
    <property type="entry name" value="EFG_IV"/>
    <property type="match status" value="1"/>
</dbReference>
<accession>A0AAE0TWK1</accession>
<dbReference type="CDD" id="cd01434">
    <property type="entry name" value="EFG_mtEFG1_IV"/>
    <property type="match status" value="1"/>
</dbReference>
<comment type="subcellular location">
    <subcellularLocation>
        <location evidence="1 15">Mitochondrion</location>
    </subcellularLocation>
</comment>
<feature type="active site" evidence="16">
    <location>
        <position position="80"/>
    </location>
</feature>
<feature type="domain" description="Tr-type G" evidence="19">
    <location>
        <begin position="586"/>
        <end position="872"/>
    </location>
</feature>
<evidence type="ECO:0000259" key="20">
    <source>
        <dbReference type="PROSITE" id="PS51767"/>
    </source>
</evidence>
<dbReference type="PROSITE" id="PS51767">
    <property type="entry name" value="PEPTIDASE_A1"/>
    <property type="match status" value="1"/>
</dbReference>
<dbReference type="NCBIfam" id="TIGR00231">
    <property type="entry name" value="small_GTP"/>
    <property type="match status" value="1"/>
</dbReference>
<dbReference type="PANTHER" id="PTHR43636">
    <property type="entry name" value="ELONGATION FACTOR G, MITOCHONDRIAL"/>
    <property type="match status" value="1"/>
</dbReference>
<dbReference type="CDD" id="cd05474">
    <property type="entry name" value="SAP_like"/>
    <property type="match status" value="1"/>
</dbReference>
<evidence type="ECO:0000256" key="10">
    <source>
        <dbReference type="ARBA" id="ARBA00022917"/>
    </source>
</evidence>
<dbReference type="GO" id="GO:0005739">
    <property type="term" value="C:mitochondrion"/>
    <property type="evidence" value="ECO:0007669"/>
    <property type="project" value="UniProtKB-SubCell"/>
</dbReference>
<dbReference type="InterPro" id="IPR035649">
    <property type="entry name" value="EFG_V"/>
</dbReference>
<protein>
    <recommendedName>
        <fullName evidence="15">Elongation factor G, mitochondrial</fullName>
        <shortName evidence="15">EF-Gmt</shortName>
    </recommendedName>
    <alternativeName>
        <fullName evidence="15">Elongation factor G 1, mitochondrial</fullName>
        <shortName evidence="15">mEF-G 1</shortName>
    </alternativeName>
    <alternativeName>
        <fullName evidence="15">Elongation factor G1</fullName>
    </alternativeName>
</protein>
<dbReference type="SUPFAM" id="SSF54211">
    <property type="entry name" value="Ribosomal protein S5 domain 2-like"/>
    <property type="match status" value="1"/>
</dbReference>
<dbReference type="NCBIfam" id="TIGR00484">
    <property type="entry name" value="EF-G"/>
    <property type="match status" value="1"/>
</dbReference>
<dbReference type="SUPFAM" id="SSF52540">
    <property type="entry name" value="P-loop containing nucleoside triphosphate hydrolases"/>
    <property type="match status" value="1"/>
</dbReference>
<dbReference type="SUPFAM" id="SSF54980">
    <property type="entry name" value="EF-G C-terminal domain-like"/>
    <property type="match status" value="2"/>
</dbReference>
<feature type="active site" evidence="16">
    <location>
        <position position="283"/>
    </location>
</feature>
<evidence type="ECO:0000256" key="9">
    <source>
        <dbReference type="ARBA" id="ARBA00022801"/>
    </source>
</evidence>
<dbReference type="Gene3D" id="3.30.70.870">
    <property type="entry name" value="Elongation Factor G (Translational Gtpase), domain 3"/>
    <property type="match status" value="1"/>
</dbReference>
<evidence type="ECO:0000256" key="17">
    <source>
        <dbReference type="RuleBase" id="RU000454"/>
    </source>
</evidence>
<dbReference type="NCBIfam" id="NF009381">
    <property type="entry name" value="PRK12740.1-5"/>
    <property type="match status" value="1"/>
</dbReference>
<dbReference type="InterPro" id="IPR021109">
    <property type="entry name" value="Peptidase_aspartic_dom_sf"/>
</dbReference>
<dbReference type="GO" id="GO:0003746">
    <property type="term" value="F:translation elongation factor activity"/>
    <property type="evidence" value="ECO:0007669"/>
    <property type="project" value="UniProtKB-UniRule"/>
</dbReference>
<dbReference type="InterPro" id="IPR009022">
    <property type="entry name" value="EFG_III"/>
</dbReference>
<feature type="domain" description="Peptidase A1" evidence="20">
    <location>
        <begin position="62"/>
        <end position="405"/>
    </location>
</feature>
<keyword evidence="13 15" id="KW-0342">GTP-binding</keyword>
<evidence type="ECO:0000256" key="4">
    <source>
        <dbReference type="ARBA" id="ARBA00022670"/>
    </source>
</evidence>
<evidence type="ECO:0000256" key="12">
    <source>
        <dbReference type="ARBA" id="ARBA00023128"/>
    </source>
</evidence>
<dbReference type="CDD" id="cd01886">
    <property type="entry name" value="EF-G"/>
    <property type="match status" value="1"/>
</dbReference>
<dbReference type="InterPro" id="IPR001969">
    <property type="entry name" value="Aspartic_peptidase_AS"/>
</dbReference>
<dbReference type="SMART" id="SM00838">
    <property type="entry name" value="EFG_C"/>
    <property type="match status" value="1"/>
</dbReference>
<keyword evidence="6 15" id="KW-0547">Nucleotide-binding</keyword>
<feature type="binding site" evidence="15">
    <location>
        <begin position="595"/>
        <end position="602"/>
    </location>
    <ligand>
        <name>GTP</name>
        <dbReference type="ChEBI" id="CHEBI:37565"/>
    </ligand>
</feature>
<dbReference type="InterPro" id="IPR000640">
    <property type="entry name" value="EFG_V-like"/>
</dbReference>
<organism evidence="21 22">
    <name type="scientific">Lasiosphaeria ovina</name>
    <dbReference type="NCBI Taxonomy" id="92902"/>
    <lineage>
        <taxon>Eukaryota</taxon>
        <taxon>Fungi</taxon>
        <taxon>Dikarya</taxon>
        <taxon>Ascomycota</taxon>
        <taxon>Pezizomycotina</taxon>
        <taxon>Sordariomycetes</taxon>
        <taxon>Sordariomycetidae</taxon>
        <taxon>Sordariales</taxon>
        <taxon>Lasiosphaeriaceae</taxon>
        <taxon>Lasiosphaeria</taxon>
    </lineage>
</organism>
<dbReference type="EMBL" id="JAULSN010000001">
    <property type="protein sequence ID" value="KAK3382269.1"/>
    <property type="molecule type" value="Genomic_DNA"/>
</dbReference>
<dbReference type="FunFam" id="2.40.70.10:FF:000011">
    <property type="entry name" value="Aspartic protease"/>
    <property type="match status" value="1"/>
</dbReference>
<evidence type="ECO:0000256" key="11">
    <source>
        <dbReference type="ARBA" id="ARBA00022946"/>
    </source>
</evidence>
<dbReference type="InterPro" id="IPR004540">
    <property type="entry name" value="Transl_elong_EFG/EF2"/>
</dbReference>
<dbReference type="PROSITE" id="PS00301">
    <property type="entry name" value="G_TR_1"/>
    <property type="match status" value="1"/>
</dbReference>
<evidence type="ECO:0000256" key="16">
    <source>
        <dbReference type="PIRSR" id="PIRSR601461-1"/>
    </source>
</evidence>
<evidence type="ECO:0000256" key="2">
    <source>
        <dbReference type="ARBA" id="ARBA00005870"/>
    </source>
</evidence>
<dbReference type="CDD" id="cd04097">
    <property type="entry name" value="mtEFG1_C"/>
    <property type="match status" value="1"/>
</dbReference>
<dbReference type="Pfam" id="PF00026">
    <property type="entry name" value="Asp"/>
    <property type="match status" value="1"/>
</dbReference>
<dbReference type="InterPro" id="IPR033876">
    <property type="entry name" value="SAP-like"/>
</dbReference>
<dbReference type="InterPro" id="IPR033121">
    <property type="entry name" value="PEPTIDASE_A1"/>
</dbReference>
<evidence type="ECO:0000313" key="22">
    <source>
        <dbReference type="Proteomes" id="UP001287356"/>
    </source>
</evidence>
<evidence type="ECO:0000256" key="3">
    <source>
        <dbReference type="ARBA" id="ARBA00007447"/>
    </source>
</evidence>
<dbReference type="PRINTS" id="PR00792">
    <property type="entry name" value="PEPSIN"/>
</dbReference>
<keyword evidence="12 15" id="KW-0496">Mitochondrion</keyword>
<name>A0AAE0TWK1_9PEZI</name>
<evidence type="ECO:0000256" key="13">
    <source>
        <dbReference type="ARBA" id="ARBA00023134"/>
    </source>
</evidence>
<evidence type="ECO:0000256" key="1">
    <source>
        <dbReference type="ARBA" id="ARBA00004173"/>
    </source>
</evidence>
<dbReference type="PROSITE" id="PS51722">
    <property type="entry name" value="G_TR_2"/>
    <property type="match status" value="1"/>
</dbReference>
<comment type="function">
    <text evidence="14">Catalyzes the GTP-dependent ribosomal translocation step during translation elongation. During this step, the ribosome changes from the pre-translocational (PRE) to the post-translocational (POST) state as the newly formed A-site-bound peptidyl-tRNA and P-site-bound deacylated tRNA move to the P and E sites, respectively. Catalyzes the coordinated movement of the two tRNA molecules, the mRNA and conformational changes in the ribosome.</text>
</comment>
<comment type="caution">
    <text evidence="21">The sequence shown here is derived from an EMBL/GenBank/DDBJ whole genome shotgun (WGS) entry which is preliminary data.</text>
</comment>
<dbReference type="InterPro" id="IPR001461">
    <property type="entry name" value="Aspartic_peptidase_A1"/>
</dbReference>
<evidence type="ECO:0000256" key="18">
    <source>
        <dbReference type="SAM" id="MobiDB-lite"/>
    </source>
</evidence>
<reference evidence="21" key="2">
    <citation type="submission" date="2023-06" db="EMBL/GenBank/DDBJ databases">
        <authorList>
            <consortium name="Lawrence Berkeley National Laboratory"/>
            <person name="Haridas S."/>
            <person name="Hensen N."/>
            <person name="Bonometti L."/>
            <person name="Westerberg I."/>
            <person name="Brannstrom I.O."/>
            <person name="Guillou S."/>
            <person name="Cros-Aarteil S."/>
            <person name="Calhoun S."/>
            <person name="Kuo A."/>
            <person name="Mondo S."/>
            <person name="Pangilinan J."/>
            <person name="Riley R."/>
            <person name="Labutti K."/>
            <person name="Andreopoulos B."/>
            <person name="Lipzen A."/>
            <person name="Chen C."/>
            <person name="Yanf M."/>
            <person name="Daum C."/>
            <person name="Ng V."/>
            <person name="Clum A."/>
            <person name="Steindorff A."/>
            <person name="Ohm R."/>
            <person name="Martin F."/>
            <person name="Silar P."/>
            <person name="Natvig D."/>
            <person name="Lalanne C."/>
            <person name="Gautier V."/>
            <person name="Ament-Velasquez S.L."/>
            <person name="Kruys A."/>
            <person name="Hutchinson M.I."/>
            <person name="Powell A.J."/>
            <person name="Barry K."/>
            <person name="Miller A.N."/>
            <person name="Grigoriev I.V."/>
            <person name="Debuchy R."/>
            <person name="Gladieux P."/>
            <person name="Thoren M.H."/>
            <person name="Johannesson H."/>
        </authorList>
    </citation>
    <scope>NUCLEOTIDE SEQUENCE</scope>
    <source>
        <strain evidence="21">CBS 958.72</strain>
    </source>
</reference>
<dbReference type="Proteomes" id="UP001287356">
    <property type="component" value="Unassembled WGS sequence"/>
</dbReference>
<dbReference type="Gene3D" id="2.40.70.10">
    <property type="entry name" value="Acid Proteases"/>
    <property type="match status" value="2"/>
</dbReference>
<comment type="similarity">
    <text evidence="15">Belongs to the GTP-binding elongation factor family. EF-G/EF-2 subfamily.</text>
</comment>
<evidence type="ECO:0000313" key="21">
    <source>
        <dbReference type="EMBL" id="KAK3382269.1"/>
    </source>
</evidence>
<dbReference type="SUPFAM" id="SSF50447">
    <property type="entry name" value="Translation proteins"/>
    <property type="match status" value="1"/>
</dbReference>
<dbReference type="FunFam" id="2.40.30.10:FF:000022">
    <property type="entry name" value="Elongation factor G, mitochondrial"/>
    <property type="match status" value="1"/>
</dbReference>
<dbReference type="PANTHER" id="PTHR43636:SF2">
    <property type="entry name" value="ELONGATION FACTOR G, MITOCHONDRIAL"/>
    <property type="match status" value="1"/>
</dbReference>
<dbReference type="GO" id="GO:0070125">
    <property type="term" value="P:mitochondrial translational elongation"/>
    <property type="evidence" value="ECO:0007669"/>
    <property type="project" value="UniProtKB-UniRule"/>
</dbReference>
<keyword evidence="4 17" id="KW-0645">Protease</keyword>
<dbReference type="InterPro" id="IPR000795">
    <property type="entry name" value="T_Tr_GTP-bd_dom"/>
</dbReference>
<comment type="similarity">
    <text evidence="2">Belongs to the TRAFAC class translation factor GTPase superfamily. Classic translation factor GTPase family. EF-G/EF-2 subfamily.</text>
</comment>
<dbReference type="PROSITE" id="PS00141">
    <property type="entry name" value="ASP_PROTEASE"/>
    <property type="match status" value="1"/>
</dbReference>
<dbReference type="InterPro" id="IPR031157">
    <property type="entry name" value="G_TR_CS"/>
</dbReference>
<feature type="binding site" evidence="15">
    <location>
        <begin position="670"/>
        <end position="674"/>
    </location>
    <ligand>
        <name>GTP</name>
        <dbReference type="ChEBI" id="CHEBI:37565"/>
    </ligand>
</feature>
<evidence type="ECO:0000259" key="19">
    <source>
        <dbReference type="PROSITE" id="PS51722"/>
    </source>
</evidence>
<dbReference type="InterPro" id="IPR020568">
    <property type="entry name" value="Ribosomal_Su5_D2-typ_SF"/>
</dbReference>
<dbReference type="Pfam" id="PF00679">
    <property type="entry name" value="EFG_C"/>
    <property type="match status" value="1"/>
</dbReference>
<evidence type="ECO:0000256" key="14">
    <source>
        <dbReference type="ARBA" id="ARBA00024731"/>
    </source>
</evidence>
<dbReference type="InterPro" id="IPR005517">
    <property type="entry name" value="Transl_elong_EFG/EF2_IV"/>
</dbReference>
<dbReference type="Gene3D" id="3.30.70.240">
    <property type="match status" value="1"/>
</dbReference>
<proteinExistence type="inferred from homology"/>
<dbReference type="CDD" id="cd16262">
    <property type="entry name" value="EFG_III"/>
    <property type="match status" value="1"/>
</dbReference>
<dbReference type="Gene3D" id="3.30.230.10">
    <property type="match status" value="1"/>
</dbReference>
<reference evidence="21" key="1">
    <citation type="journal article" date="2023" name="Mol. Phylogenet. Evol.">
        <title>Genome-scale phylogeny and comparative genomics of the fungal order Sordariales.</title>
        <authorList>
            <person name="Hensen N."/>
            <person name="Bonometti L."/>
            <person name="Westerberg I."/>
            <person name="Brannstrom I.O."/>
            <person name="Guillou S."/>
            <person name="Cros-Aarteil S."/>
            <person name="Calhoun S."/>
            <person name="Haridas S."/>
            <person name="Kuo A."/>
            <person name="Mondo S."/>
            <person name="Pangilinan J."/>
            <person name="Riley R."/>
            <person name="LaButti K."/>
            <person name="Andreopoulos B."/>
            <person name="Lipzen A."/>
            <person name="Chen C."/>
            <person name="Yan M."/>
            <person name="Daum C."/>
            <person name="Ng V."/>
            <person name="Clum A."/>
            <person name="Steindorff A."/>
            <person name="Ohm R.A."/>
            <person name="Martin F."/>
            <person name="Silar P."/>
            <person name="Natvig D.O."/>
            <person name="Lalanne C."/>
            <person name="Gautier V."/>
            <person name="Ament-Velasquez S.L."/>
            <person name="Kruys A."/>
            <person name="Hutchinson M.I."/>
            <person name="Powell A.J."/>
            <person name="Barry K."/>
            <person name="Miller A.N."/>
            <person name="Grigoriev I.V."/>
            <person name="Debuchy R."/>
            <person name="Gladieux P."/>
            <person name="Hiltunen Thoren M."/>
            <person name="Johannesson H."/>
        </authorList>
    </citation>
    <scope>NUCLEOTIDE SEQUENCE</scope>
    <source>
        <strain evidence="21">CBS 958.72</strain>
    </source>
</reference>
<keyword evidence="22" id="KW-1185">Reference proteome</keyword>
<dbReference type="GO" id="GO:0006508">
    <property type="term" value="P:proteolysis"/>
    <property type="evidence" value="ECO:0007669"/>
    <property type="project" value="UniProtKB-KW"/>
</dbReference>